<dbReference type="UniPathway" id="UPA00558">
    <property type="reaction ID" value="UER00616"/>
</dbReference>
<dbReference type="EC" id="4.1.1.65" evidence="11"/>
<evidence type="ECO:0000256" key="4">
    <source>
        <dbReference type="ARBA" id="ARBA00023098"/>
    </source>
</evidence>
<evidence type="ECO:0000313" key="14">
    <source>
        <dbReference type="EMBL" id="ORZ19081.1"/>
    </source>
</evidence>
<proteinExistence type="inferred from homology"/>
<feature type="compositionally biased region" description="Polar residues" evidence="12">
    <location>
        <begin position="349"/>
        <end position="358"/>
    </location>
</feature>
<dbReference type="SMART" id="SM00239">
    <property type="entry name" value="C2"/>
    <property type="match status" value="2"/>
</dbReference>
<evidence type="ECO:0000259" key="13">
    <source>
        <dbReference type="PROSITE" id="PS50004"/>
    </source>
</evidence>
<evidence type="ECO:0000256" key="7">
    <source>
        <dbReference type="ARBA" id="ARBA00023209"/>
    </source>
</evidence>
<evidence type="ECO:0000256" key="10">
    <source>
        <dbReference type="ARBA" id="ARBA00023317"/>
    </source>
</evidence>
<gene>
    <name evidence="11" type="primary">PSD2</name>
    <name evidence="14" type="ORF">BCR41DRAFT_351501</name>
</gene>
<dbReference type="InterPro" id="IPR000008">
    <property type="entry name" value="C2_dom"/>
</dbReference>
<keyword evidence="5 11" id="KW-0472">Membrane</keyword>
<dbReference type="PANTHER" id="PTHR10067:SF17">
    <property type="entry name" value="PHOSPHATIDYLSERINE DECARBOXYLASE PROENZYME 2"/>
    <property type="match status" value="1"/>
</dbReference>
<protein>
    <recommendedName>
        <fullName evidence="11">Phosphatidylserine decarboxylase proenzyme 2</fullName>
        <ecNumber evidence="11">4.1.1.65</ecNumber>
    </recommendedName>
    <component>
        <recommendedName>
            <fullName evidence="11">Phosphatidylserine decarboxylase 2 beta chain</fullName>
        </recommendedName>
    </component>
    <component>
        <recommendedName>
            <fullName evidence="11">Phosphatidylserine decarboxylase 2 alpha chain</fullName>
        </recommendedName>
    </component>
</protein>
<dbReference type="GO" id="GO:0006646">
    <property type="term" value="P:phosphatidylethanolamine biosynthetic process"/>
    <property type="evidence" value="ECO:0007669"/>
    <property type="project" value="UniProtKB-UniRule"/>
</dbReference>
<dbReference type="GO" id="GO:0005795">
    <property type="term" value="C:Golgi stack"/>
    <property type="evidence" value="ECO:0007669"/>
    <property type="project" value="UniProtKB-UniRule"/>
</dbReference>
<comment type="caution">
    <text evidence="14">The sequence shown here is derived from an EMBL/GenBank/DDBJ whole genome shotgun (WGS) entry which is preliminary data.</text>
</comment>
<dbReference type="HAMAP" id="MF_00663">
    <property type="entry name" value="PS_decarb_PSD_B_type2"/>
    <property type="match status" value="1"/>
</dbReference>
<feature type="compositionally biased region" description="Acidic residues" evidence="12">
    <location>
        <begin position="532"/>
        <end position="545"/>
    </location>
</feature>
<dbReference type="GO" id="GO:0000139">
    <property type="term" value="C:Golgi membrane"/>
    <property type="evidence" value="ECO:0007669"/>
    <property type="project" value="UniProtKB-SubCell"/>
</dbReference>
<evidence type="ECO:0000256" key="1">
    <source>
        <dbReference type="ARBA" id="ARBA00005189"/>
    </source>
</evidence>
<keyword evidence="4 11" id="KW-0443">Lipid metabolism</keyword>
<evidence type="ECO:0000256" key="5">
    <source>
        <dbReference type="ARBA" id="ARBA00023136"/>
    </source>
</evidence>
<keyword evidence="15" id="KW-1185">Reference proteome</keyword>
<evidence type="ECO:0000256" key="6">
    <source>
        <dbReference type="ARBA" id="ARBA00023145"/>
    </source>
</evidence>
<dbReference type="Proteomes" id="UP000193648">
    <property type="component" value="Unassembled WGS sequence"/>
</dbReference>
<feature type="chain" id="PRO_5023553455" description="Phosphatidylserine decarboxylase 2 alpha chain" evidence="11">
    <location>
        <begin position="887"/>
        <end position="928"/>
    </location>
</feature>
<feature type="region of interest" description="Disordered" evidence="12">
    <location>
        <begin position="209"/>
        <end position="232"/>
    </location>
</feature>
<dbReference type="InterPro" id="IPR003817">
    <property type="entry name" value="PS_Dcarbxylase"/>
</dbReference>
<keyword evidence="11" id="KW-0967">Endosome</keyword>
<evidence type="ECO:0000256" key="12">
    <source>
        <dbReference type="SAM" id="MobiDB-lite"/>
    </source>
</evidence>
<dbReference type="AlphaFoldDB" id="A0A1Y2GUH6"/>
<dbReference type="InterPro" id="IPR033179">
    <property type="entry name" value="PSD_type2_pro"/>
</dbReference>
<dbReference type="Pfam" id="PF02666">
    <property type="entry name" value="PS_Dcarbxylase"/>
    <property type="match status" value="1"/>
</dbReference>
<dbReference type="InParanoid" id="A0A1Y2GUH6"/>
<comment type="similarity">
    <text evidence="11">Belongs to the phosphatidylserine decarboxylase family. PSD-B subfamily. Eukaryotic type II sub-subfamily.</text>
</comment>
<feature type="site" description="Cleavage (non-hydrolytic); by autocatalysis" evidence="11">
    <location>
        <begin position="886"/>
        <end position="887"/>
    </location>
</feature>
<keyword evidence="11" id="KW-0333">Golgi apparatus</keyword>
<feature type="compositionally biased region" description="Low complexity" evidence="12">
    <location>
        <begin position="218"/>
        <end position="228"/>
    </location>
</feature>
<feature type="region of interest" description="Disordered" evidence="12">
    <location>
        <begin position="340"/>
        <end position="360"/>
    </location>
</feature>
<feature type="active site" description="Charge relay system; for autoendoproteolytic cleavage activity" evidence="11">
    <location>
        <position position="744"/>
    </location>
</feature>
<name>A0A1Y2GUH6_9FUNG</name>
<feature type="domain" description="C2" evidence="13">
    <location>
        <begin position="220"/>
        <end position="343"/>
    </location>
</feature>
<dbReference type="InterPro" id="IPR033177">
    <property type="entry name" value="PSD-B"/>
</dbReference>
<feature type="active site" description="Charge relay system; for autoendoproteolytic cleavage activity" evidence="11">
    <location>
        <position position="887"/>
    </location>
</feature>
<comment type="catalytic activity">
    <reaction evidence="11">
        <text>a 1,2-diacyl-sn-glycero-3-phospho-L-serine + H(+) = a 1,2-diacyl-sn-glycero-3-phosphoethanolamine + CO2</text>
        <dbReference type="Rhea" id="RHEA:20828"/>
        <dbReference type="ChEBI" id="CHEBI:15378"/>
        <dbReference type="ChEBI" id="CHEBI:16526"/>
        <dbReference type="ChEBI" id="CHEBI:57262"/>
        <dbReference type="ChEBI" id="CHEBI:64612"/>
        <dbReference type="EC" id="4.1.1.65"/>
    </reaction>
</comment>
<keyword evidence="8 11" id="KW-0456">Lyase</keyword>
<dbReference type="PRINTS" id="PR00360">
    <property type="entry name" value="C2DOMAIN"/>
</dbReference>
<dbReference type="PANTHER" id="PTHR10067">
    <property type="entry name" value="PHOSPHATIDYLSERINE DECARBOXYLASE"/>
    <property type="match status" value="1"/>
</dbReference>
<keyword evidence="9 11" id="KW-1208">Phospholipid metabolism</keyword>
<reference evidence="14 15" key="1">
    <citation type="submission" date="2016-07" db="EMBL/GenBank/DDBJ databases">
        <title>Pervasive Adenine N6-methylation of Active Genes in Fungi.</title>
        <authorList>
            <consortium name="DOE Joint Genome Institute"/>
            <person name="Mondo S.J."/>
            <person name="Dannebaum R.O."/>
            <person name="Kuo R.C."/>
            <person name="Labutti K."/>
            <person name="Haridas S."/>
            <person name="Kuo A."/>
            <person name="Salamov A."/>
            <person name="Ahrendt S.R."/>
            <person name="Lipzen A."/>
            <person name="Sullivan W."/>
            <person name="Andreopoulos W.B."/>
            <person name="Clum A."/>
            <person name="Lindquist E."/>
            <person name="Daum C."/>
            <person name="Ramamoorthy G.K."/>
            <person name="Gryganskyi A."/>
            <person name="Culley D."/>
            <person name="Magnuson J.K."/>
            <person name="James T.Y."/>
            <person name="O'Malley M.A."/>
            <person name="Stajich J.E."/>
            <person name="Spatafora J.W."/>
            <person name="Visel A."/>
            <person name="Grigoriev I.V."/>
        </authorList>
    </citation>
    <scope>NUCLEOTIDE SEQUENCE [LARGE SCALE GENOMIC DNA]</scope>
    <source>
        <strain evidence="14 15">NRRL 3116</strain>
    </source>
</reference>
<feature type="chain" id="PRO_5023553456" description="Phosphatidylserine decarboxylase 2 beta chain" evidence="11">
    <location>
        <begin position="1"/>
        <end position="886"/>
    </location>
</feature>
<dbReference type="InterPro" id="IPR035892">
    <property type="entry name" value="C2_domain_sf"/>
</dbReference>
<accession>A0A1Y2GUH6</accession>
<feature type="region of interest" description="Disordered" evidence="12">
    <location>
        <begin position="519"/>
        <end position="545"/>
    </location>
</feature>
<comment type="domain">
    <text evidence="11">The C2 domains have an essential, but non-catalytic function. They may facilitate interactions with other proteins and are required for lipid transport function.</text>
</comment>
<keyword evidence="7 11" id="KW-0594">Phospholipid biosynthesis</keyword>
<comment type="function">
    <text evidence="11">Catalyzes the formation of phosphatidylethanolamine (PtdEtn) from phosphatidylserine (PtdSer). Plays a central role in phospholipid metabolism and in the interorganelle trafficking of phosphatidylserine.</text>
</comment>
<dbReference type="Pfam" id="PF00168">
    <property type="entry name" value="C2"/>
    <property type="match status" value="2"/>
</dbReference>
<dbReference type="GO" id="GO:0010008">
    <property type="term" value="C:endosome membrane"/>
    <property type="evidence" value="ECO:0007669"/>
    <property type="project" value="UniProtKB-SubCell"/>
</dbReference>
<dbReference type="OrthoDB" id="5973539at2759"/>
<comment type="subunit">
    <text evidence="11">Heterodimer of a large membrane-associated beta subunit and a small pyruvoyl-containing alpha subunit.</text>
</comment>
<evidence type="ECO:0000256" key="9">
    <source>
        <dbReference type="ARBA" id="ARBA00023264"/>
    </source>
</evidence>
<evidence type="ECO:0000256" key="3">
    <source>
        <dbReference type="ARBA" id="ARBA00022793"/>
    </source>
</evidence>
<dbReference type="EMBL" id="MCFF01000014">
    <property type="protein sequence ID" value="ORZ19081.1"/>
    <property type="molecule type" value="Genomic_DNA"/>
</dbReference>
<keyword evidence="10 11" id="KW-0670">Pyruvate</keyword>
<dbReference type="STRING" id="64571.A0A1Y2GUH6"/>
<evidence type="ECO:0000256" key="8">
    <source>
        <dbReference type="ARBA" id="ARBA00023239"/>
    </source>
</evidence>
<feature type="active site" description="Schiff-base intermediate with substrate; via pyruvic acid; for decarboxylase activity" evidence="11">
    <location>
        <position position="887"/>
    </location>
</feature>
<feature type="modified residue" description="Pyruvic acid (Ser); by autocatalysis" evidence="11">
    <location>
        <position position="887"/>
    </location>
</feature>
<dbReference type="SUPFAM" id="SSF49562">
    <property type="entry name" value="C2 domain (Calcium/lipid-binding domain, CaLB)"/>
    <property type="match status" value="2"/>
</dbReference>
<feature type="domain" description="C2" evidence="13">
    <location>
        <begin position="4"/>
        <end position="121"/>
    </location>
</feature>
<dbReference type="NCBIfam" id="TIGR00163">
    <property type="entry name" value="PS_decarb"/>
    <property type="match status" value="1"/>
</dbReference>
<dbReference type="GO" id="GO:0016540">
    <property type="term" value="P:protein autoprocessing"/>
    <property type="evidence" value="ECO:0007669"/>
    <property type="project" value="UniProtKB-UniRule"/>
</dbReference>
<keyword evidence="2 11" id="KW-0444">Lipid biosynthesis</keyword>
<comment type="pathway">
    <text evidence="11">Phospholipid metabolism; phosphatidylethanolamine biosynthesis; phosphatidylethanolamine from CDP-diacylglycerol: step 2/2.</text>
</comment>
<dbReference type="Gene3D" id="2.60.40.150">
    <property type="entry name" value="C2 domain"/>
    <property type="match status" value="2"/>
</dbReference>
<keyword evidence="3 11" id="KW-0210">Decarboxylase</keyword>
<comment type="subcellular location">
    <subcellularLocation>
        <location evidence="11">Golgi apparatus membrane</location>
        <topology evidence="11">Peripheral membrane protein</topology>
        <orientation evidence="11">Cytoplasmic side</orientation>
    </subcellularLocation>
    <subcellularLocation>
        <location evidence="11">Endosome membrane</location>
        <topology evidence="11">Peripheral membrane protein</topology>
        <orientation evidence="11">Cytoplasmic side</orientation>
    </subcellularLocation>
</comment>
<keyword evidence="6 11" id="KW-0865">Zymogen</keyword>
<comment type="pathway">
    <text evidence="1">Lipid metabolism.</text>
</comment>
<feature type="active site" description="Charge relay system; for autoendoproteolytic cleavage activity" evidence="11">
    <location>
        <position position="800"/>
    </location>
</feature>
<feature type="compositionally biased region" description="Polar residues" evidence="12">
    <location>
        <begin position="519"/>
        <end position="528"/>
    </location>
</feature>
<organism evidence="14 15">
    <name type="scientific">Lobosporangium transversale</name>
    <dbReference type="NCBI Taxonomy" id="64571"/>
    <lineage>
        <taxon>Eukaryota</taxon>
        <taxon>Fungi</taxon>
        <taxon>Fungi incertae sedis</taxon>
        <taxon>Mucoromycota</taxon>
        <taxon>Mortierellomycotina</taxon>
        <taxon>Mortierellomycetes</taxon>
        <taxon>Mortierellales</taxon>
        <taxon>Mortierellaceae</taxon>
        <taxon>Lobosporangium</taxon>
    </lineage>
</organism>
<comment type="cofactor">
    <cofactor evidence="11">
        <name>pyruvate</name>
        <dbReference type="ChEBI" id="CHEBI:15361"/>
    </cofactor>
    <text evidence="11">Binds 1 pyruvoyl group covalently per subunit.</text>
</comment>
<dbReference type="GO" id="GO:0004609">
    <property type="term" value="F:phosphatidylserine decarboxylase activity"/>
    <property type="evidence" value="ECO:0007669"/>
    <property type="project" value="UniProtKB-UniRule"/>
</dbReference>
<comment type="PTM">
    <text evidence="11">Is synthesized initially as an inactive proenzyme. Formation of the active enzyme involves a self-maturation process in which the active site pyruvoyl group is generated from an internal serine residue via an autocatalytic post-translational modification. Two non-identical subunits are generated from the proenzyme in this reaction, and the pyruvate is formed at the N-terminus of the alpha chain, which is derived from the carboxyl end of the proenzyme. The autoendoproteolytic cleavage occurs by a canonical serine protease mechanism, in which the side chain hydroxyl group of the serine supplies its oxygen atom to form the C-terminus of the beta chain, while the remainder of the serine residue undergoes an oxidative deamination to produce ammonia and the pyruvoyl prosthetic group on the alpha chain. During this reaction, the Ser that is part of the protease active site of the proenzyme becomes the pyruvoyl prosthetic group, which constitutes an essential element of the active site of the mature decarboxylase.</text>
</comment>
<evidence type="ECO:0000256" key="11">
    <source>
        <dbReference type="HAMAP-Rule" id="MF_03209"/>
    </source>
</evidence>
<dbReference type="FunCoup" id="A0A1Y2GUH6">
    <property type="interactions" value="75"/>
</dbReference>
<evidence type="ECO:0000313" key="15">
    <source>
        <dbReference type="Proteomes" id="UP000193648"/>
    </source>
</evidence>
<evidence type="ECO:0000256" key="2">
    <source>
        <dbReference type="ARBA" id="ARBA00022516"/>
    </source>
</evidence>
<sequence>MLSSTHQPQPGMSDQGEITATMRITIFKAENLPPKDLNGLSDPYVKVSIGGHTYTTNVVKKNLNPIWNVSYDFDLESQSVPNHITLMFWDKDRIGKDDFMGIVNIPFDKSSIWSDGVPKHYDDPENTPKWFPLGSLPGKSSKVSGEVQVQFGFIDSVLAPSNEYSRERCSEVWRILSESRNILGLGQRTIRSPTDNTVISMADIPMAGPEVDPSLGHSDSNPESSSSPAGPPTNSLNGIVFLEVVSAANLPKLHNMTRTGFDMDPFVVISFGKYIFRTRVIRHNLNPVWKAKLMFRVHHGEEMFQIKCSIHDWDKLSGNDHVGSALLNVKDLIQAANTSDDIHGHVNGESASDGTNEPTDPDMKDFVLKIDLYSGLKVTSEDPQLRIRAKFVPYITLRRRFWYSLVKSYNTNNQSGLYNKVLIQTMLEGLGSTLSSKTIDGFFAPFKKDPEGPGLTFDELFERLEAQVRVDDGVPKEVAETVTKKLFNFSRFPKPSKGSDKNTQEGEKEEDAELYVHLTRNQPPSGSNPEALDIEEPTEEDFEPQTSEEEYLVRISTCPICHDSSLCHKTETDVITHIAVCSGNDGFNLDKLILGNFVTEANAQRKWITKVVKSLGYGRYGSNKSNANIIVQDRATGMMLEEKMPTFVRLGIRLLYKSPANKIHVNKILADMSRRQGLKFDDPRSKRDIEPFIRFHNLEVHMKEVLEPIENFRNFNEFFYRKLKSDARALSFPGDERVAVSVADCRMTCFQTISDATRFWIKGREFTIKKMLGDEELAKKFDGGSLAIFRLAPQDYHRYHIPVKGILSEPKEIAGTYYTVNPMAIRSQLDVYGENRRVISTLESKEFGTVAYVAIGAMMVGSIVLTTRGGQAVERMDEHGYFAFGGSTIVVLFEPNSIQFDEDLLQSSKNQIEMLVRVGMRIGISNKN</sequence>
<dbReference type="PROSITE" id="PS50004">
    <property type="entry name" value="C2"/>
    <property type="match status" value="2"/>
</dbReference>